<evidence type="ECO:0000313" key="2">
    <source>
        <dbReference type="Proteomes" id="UP001279410"/>
    </source>
</evidence>
<dbReference type="EMBL" id="BRZM01000107">
    <property type="protein sequence ID" value="GLD67239.1"/>
    <property type="molecule type" value="Genomic_DNA"/>
</dbReference>
<keyword evidence="2" id="KW-1185">Reference proteome</keyword>
<organism evidence="1 2">
    <name type="scientific">Lates japonicus</name>
    <name type="common">Japanese lates</name>
    <dbReference type="NCBI Taxonomy" id="270547"/>
    <lineage>
        <taxon>Eukaryota</taxon>
        <taxon>Metazoa</taxon>
        <taxon>Chordata</taxon>
        <taxon>Craniata</taxon>
        <taxon>Vertebrata</taxon>
        <taxon>Euteleostomi</taxon>
        <taxon>Actinopterygii</taxon>
        <taxon>Neopterygii</taxon>
        <taxon>Teleostei</taxon>
        <taxon>Neoteleostei</taxon>
        <taxon>Acanthomorphata</taxon>
        <taxon>Carangaria</taxon>
        <taxon>Carangaria incertae sedis</taxon>
        <taxon>Centropomidae</taxon>
        <taxon>Lates</taxon>
    </lineage>
</organism>
<accession>A0AAD3N885</accession>
<evidence type="ECO:0000313" key="1">
    <source>
        <dbReference type="EMBL" id="GLD67239.1"/>
    </source>
</evidence>
<name>A0AAD3N885_LATJO</name>
<comment type="caution">
    <text evidence="1">The sequence shown here is derived from an EMBL/GenBank/DDBJ whole genome shotgun (WGS) entry which is preliminary data.</text>
</comment>
<sequence length="148" mass="16022">MMSAAPDSWAETVAGCTNTHVGTGIDTRSQSRRPHRVTSCLLTLPLARHLCDVTAAVSRSADTSVGRLCLETPQTNRNRRQTETDGSRRLRGGRLVVITSVCTCARLASAESSGSAASEDTPGELPQCRMGNRKVDNMCFMISCTNWY</sequence>
<reference evidence="1" key="1">
    <citation type="submission" date="2022-08" db="EMBL/GenBank/DDBJ databases">
        <title>Genome sequencing of akame (Lates japonicus).</title>
        <authorList>
            <person name="Hashiguchi Y."/>
            <person name="Takahashi H."/>
        </authorList>
    </citation>
    <scope>NUCLEOTIDE SEQUENCE</scope>
    <source>
        <strain evidence="1">Kochi</strain>
    </source>
</reference>
<dbReference type="AlphaFoldDB" id="A0AAD3N885"/>
<dbReference type="Proteomes" id="UP001279410">
    <property type="component" value="Unassembled WGS sequence"/>
</dbReference>
<gene>
    <name evidence="1" type="ORF">AKAME5_001859700</name>
</gene>
<protein>
    <submittedName>
        <fullName evidence="1">Skin secretory protein xP2-like isoform X1</fullName>
    </submittedName>
</protein>
<proteinExistence type="predicted"/>